<dbReference type="eggNOG" id="COG2104">
    <property type="taxonomic scope" value="Bacteria"/>
</dbReference>
<dbReference type="Gene3D" id="3.10.20.30">
    <property type="match status" value="1"/>
</dbReference>
<dbReference type="InterPro" id="IPR003749">
    <property type="entry name" value="ThiS/MoaD-like"/>
</dbReference>
<dbReference type="AlphaFoldDB" id="D5X0K4"/>
<dbReference type="BioCyc" id="TINT75379:TINT_RS06310-MONOMER"/>
<dbReference type="InterPro" id="IPR010035">
    <property type="entry name" value="Thi_S"/>
</dbReference>
<dbReference type="PANTHER" id="PTHR34472:SF1">
    <property type="entry name" value="SULFUR CARRIER PROTEIN THIS"/>
    <property type="match status" value="1"/>
</dbReference>
<proteinExistence type="predicted"/>
<dbReference type="HOGENOM" id="CLU_174611_2_0_4"/>
<dbReference type="SUPFAM" id="SSF54285">
    <property type="entry name" value="MoaD/ThiS"/>
    <property type="match status" value="1"/>
</dbReference>
<reference evidence="1" key="1">
    <citation type="submission" date="2010-04" db="EMBL/GenBank/DDBJ databases">
        <title>Complete sequence of Thiomonas intermedia K12.</title>
        <authorList>
            <consortium name="US DOE Joint Genome Institute"/>
            <person name="Lucas S."/>
            <person name="Copeland A."/>
            <person name="Lapidus A."/>
            <person name="Cheng J.-F."/>
            <person name="Bruce D."/>
            <person name="Goodwin L."/>
            <person name="Pitluck S."/>
            <person name="Davenport K."/>
            <person name="Detter J.C."/>
            <person name="Han C."/>
            <person name="Tapia R."/>
            <person name="Land M."/>
            <person name="Hauser L."/>
            <person name="Kyrpides N."/>
            <person name="Ovchinnikova G."/>
            <person name="Kerfeld C.A."/>
            <person name="Cannon G.C."/>
            <person name="Heinhorst S."/>
            <person name="Woyke T."/>
        </authorList>
    </citation>
    <scope>NUCLEOTIDE SEQUENCE [LARGE SCALE GENOMIC DNA]</scope>
    <source>
        <strain evidence="1">K12</strain>
    </source>
</reference>
<dbReference type="NCBIfam" id="TIGR01683">
    <property type="entry name" value="thiS"/>
    <property type="match status" value="1"/>
</dbReference>
<dbReference type="CDD" id="cd00565">
    <property type="entry name" value="Ubl_ThiS"/>
    <property type="match status" value="1"/>
</dbReference>
<accession>D5X0K4</accession>
<gene>
    <name evidence="1" type="ordered locus">Tint_1262</name>
</gene>
<organism evidence="1">
    <name type="scientific">Thiomonas intermedia (strain K12)</name>
    <name type="common">Thiobacillus intermedius</name>
    <dbReference type="NCBI Taxonomy" id="75379"/>
    <lineage>
        <taxon>Bacteria</taxon>
        <taxon>Pseudomonadati</taxon>
        <taxon>Pseudomonadota</taxon>
        <taxon>Betaproteobacteria</taxon>
        <taxon>Burkholderiales</taxon>
        <taxon>Thiomonas</taxon>
    </lineage>
</organism>
<protein>
    <submittedName>
        <fullName evidence="1">Thiamine biosynthesis protein ThiS</fullName>
    </submittedName>
</protein>
<dbReference type="EMBL" id="CP002021">
    <property type="protein sequence ID" value="ADG30650.1"/>
    <property type="molecule type" value="Genomic_DNA"/>
</dbReference>
<dbReference type="Pfam" id="PF02597">
    <property type="entry name" value="ThiS"/>
    <property type="match status" value="1"/>
</dbReference>
<dbReference type="PANTHER" id="PTHR34472">
    <property type="entry name" value="SULFUR CARRIER PROTEIN THIS"/>
    <property type="match status" value="1"/>
</dbReference>
<sequence>MNTPTNLQISSGLSVQINGEPVQTSSATLADLLTERGYDATQALACAVNRHFVPRTLWAQQVLQPGDAIEVVSPVVGG</sequence>
<evidence type="ECO:0000313" key="1">
    <source>
        <dbReference type="EMBL" id="ADG30650.1"/>
    </source>
</evidence>
<name>D5X0K4_THIK1</name>
<dbReference type="KEGG" id="tin:Tint_1262"/>
<dbReference type="STRING" id="75379.Tint_1262"/>
<dbReference type="InterPro" id="IPR012675">
    <property type="entry name" value="Beta-grasp_dom_sf"/>
</dbReference>
<dbReference type="InterPro" id="IPR016155">
    <property type="entry name" value="Mopterin_synth/thiamin_S_b"/>
</dbReference>